<keyword evidence="7" id="KW-0119">Carbohydrate metabolism</keyword>
<dbReference type="GO" id="GO:0016829">
    <property type="term" value="F:lyase activity"/>
    <property type="evidence" value="ECO:0007669"/>
    <property type="project" value="UniProtKB-KW"/>
</dbReference>
<dbReference type="CDD" id="cd00161">
    <property type="entry name" value="beta-trefoil_Ricin-like"/>
    <property type="match status" value="1"/>
</dbReference>
<accession>A0ABY1ZPE0</accession>
<dbReference type="EMBL" id="SJDL01000004">
    <property type="protein sequence ID" value="TBW58461.1"/>
    <property type="molecule type" value="Genomic_DNA"/>
</dbReference>
<evidence type="ECO:0000313" key="11">
    <source>
        <dbReference type="EMBL" id="TBW58461.1"/>
    </source>
</evidence>
<dbReference type="Gene3D" id="2.160.20.10">
    <property type="entry name" value="Single-stranded right-handed beta-helix, Pectin lyase-like"/>
    <property type="match status" value="1"/>
</dbReference>
<dbReference type="SMART" id="SM00656">
    <property type="entry name" value="Amb_all"/>
    <property type="match status" value="1"/>
</dbReference>
<evidence type="ECO:0000256" key="2">
    <source>
        <dbReference type="ARBA" id="ARBA00023180"/>
    </source>
</evidence>
<dbReference type="Proteomes" id="UP000313645">
    <property type="component" value="Unassembled WGS sequence"/>
</dbReference>
<dbReference type="Pfam" id="PF14200">
    <property type="entry name" value="RicinB_lectin_2"/>
    <property type="match status" value="1"/>
</dbReference>
<dbReference type="InterPro" id="IPR000772">
    <property type="entry name" value="Ricin_B_lectin"/>
</dbReference>
<dbReference type="SUPFAM" id="SSF51126">
    <property type="entry name" value="Pectin lyase-like"/>
    <property type="match status" value="1"/>
</dbReference>
<organism evidence="11 12">
    <name type="scientific">Marinobacter halodurans</name>
    <dbReference type="NCBI Taxonomy" id="2528979"/>
    <lineage>
        <taxon>Bacteria</taxon>
        <taxon>Pseudomonadati</taxon>
        <taxon>Pseudomonadota</taxon>
        <taxon>Gammaproteobacteria</taxon>
        <taxon>Pseudomonadales</taxon>
        <taxon>Marinobacteraceae</taxon>
        <taxon>Marinobacter</taxon>
    </lineage>
</organism>
<keyword evidence="1" id="KW-1015">Disulfide bond</keyword>
<proteinExistence type="inferred from homology"/>
<dbReference type="InterPro" id="IPR012334">
    <property type="entry name" value="Pectin_lyas_fold"/>
</dbReference>
<comment type="similarity">
    <text evidence="7">Belongs to the polysaccharide lyase 1 family.</text>
</comment>
<feature type="chain" id="PRO_5047547116" description="pectin lyase" evidence="8">
    <location>
        <begin position="33"/>
        <end position="553"/>
    </location>
</feature>
<comment type="function">
    <text evidence="5">Pectinolytic enzymes consist of four classes of enzymes: pectin lyase, polygalacturonase, pectin methylesterase and rhamnogalacturonase. Among pectinolytic enzymes, pectin lyase is the most important in depolymerization of pectin, since it cleaves internal glycosidic bonds of highly methylated pectins.</text>
</comment>
<dbReference type="InterPro" id="IPR002022">
    <property type="entry name" value="Pec_lyase"/>
</dbReference>
<comment type="subcellular location">
    <subcellularLocation>
        <location evidence="7">Secreted</location>
    </subcellularLocation>
</comment>
<dbReference type="RefSeq" id="WP_131479085.1">
    <property type="nucleotide sequence ID" value="NZ_SJDL01000004.1"/>
</dbReference>
<evidence type="ECO:0000313" key="12">
    <source>
        <dbReference type="Proteomes" id="UP000313645"/>
    </source>
</evidence>
<name>A0ABY1ZPE0_9GAMM</name>
<gene>
    <name evidence="11" type="ORF">EZI54_03505</name>
</gene>
<feature type="domain" description="Ricin B lectin" evidence="9">
    <location>
        <begin position="42"/>
        <end position="182"/>
    </location>
</feature>
<reference evidence="11 12" key="1">
    <citation type="submission" date="2019-02" db="EMBL/GenBank/DDBJ databases">
        <title>Marinobacter halodurans sp. nov., a marine bacterium isolated from sea tidal flat.</title>
        <authorList>
            <person name="Yoo Y."/>
            <person name="Lee D.W."/>
            <person name="Kim B.S."/>
            <person name="Kim J.-J."/>
        </authorList>
    </citation>
    <scope>NUCLEOTIDE SEQUENCE [LARGE SCALE GENOMIC DNA]</scope>
    <source>
        <strain evidence="11 12">YJ-S3-2</strain>
    </source>
</reference>
<dbReference type="Pfam" id="PF00544">
    <property type="entry name" value="Pectate_lyase_4"/>
    <property type="match status" value="1"/>
</dbReference>
<evidence type="ECO:0000256" key="3">
    <source>
        <dbReference type="ARBA" id="ARBA00023239"/>
    </source>
</evidence>
<feature type="domain" description="Pectate lyase" evidence="10">
    <location>
        <begin position="272"/>
        <end position="480"/>
    </location>
</feature>
<comment type="caution">
    <text evidence="11">The sequence shown here is derived from an EMBL/GenBank/DDBJ whole genome shotgun (WGS) entry which is preliminary data.</text>
</comment>
<keyword evidence="8" id="KW-0732">Signal</keyword>
<evidence type="ECO:0000256" key="7">
    <source>
        <dbReference type="RuleBase" id="RU361173"/>
    </source>
</evidence>
<keyword evidence="2" id="KW-0325">Glycoprotein</keyword>
<keyword evidence="7" id="KW-0964">Secreted</keyword>
<dbReference type="PANTHER" id="PTHR31683">
    <property type="entry name" value="PECTATE LYASE 18-RELATED"/>
    <property type="match status" value="1"/>
</dbReference>
<dbReference type="InterPro" id="IPR045032">
    <property type="entry name" value="PEL"/>
</dbReference>
<dbReference type="SUPFAM" id="SSF50370">
    <property type="entry name" value="Ricin B-like lectins"/>
    <property type="match status" value="1"/>
</dbReference>
<protein>
    <recommendedName>
        <fullName evidence="6">pectin lyase</fullName>
        <ecNumber evidence="6">4.2.2.10</ecNumber>
    </recommendedName>
</protein>
<sequence length="553" mass="60634">MRITAARKTSLAHRARLLATAAGLLLSGLAQANNCTEMPTNDNVYNIVNESTGRYMDVANDSRENGAIINLWQKNGRTNQQFKVSSIGNGYWVIHPTNGDARKSLDVAGRSTDDGARILQWDYWGGDNQQWKFIQADNGSIKIQSRRSGKLVTVAQDVNGAKVYQRGALPDGKASLQSWYFNPVNGSCGGDKGGESGPIGFAEGTTGGGNASPELADTCDKLATALSSKGPKVIQVPDKTLDCHAPPRTVYACRFTCGNANGETNPDKEILWIPGSNTCASLFAGHSRNNPKARMFKDKQKTTLDNRIIRVGSNKTLVGLGANSKLEGVTLDLRHIENVIIRNLAIENVNPHVIEGYDAISMIDTKNVWVDHVETSMISDGHTDIYNSKNVTLSWNRFEGLNPHYCGGRDPYVGFAQNSEVTFHHNYWRYSNGRNPKISENSRAHIFNNLWKGITGHAIAVVHGSQVKSEGNYFADTHNPHWLVTKDSTTRIDSGKATNIYVDDFNGNPVPENNRISARDDTGPLNWSVPYIYKLQKAKDAAFDIVLEGTGPQ</sequence>
<keyword evidence="3 7" id="KW-0456">Lyase</keyword>
<evidence type="ECO:0000256" key="8">
    <source>
        <dbReference type="SAM" id="SignalP"/>
    </source>
</evidence>
<dbReference type="PANTHER" id="PTHR31683:SF67">
    <property type="entry name" value="PECTIN LYASE F-RELATED"/>
    <property type="match status" value="1"/>
</dbReference>
<keyword evidence="12" id="KW-1185">Reference proteome</keyword>
<comment type="catalytic activity">
    <reaction evidence="4">
        <text>Eliminative cleavage of (1-&gt;4)-alpha-D-galacturonan methyl ester to give oligosaccharides with 4-deoxy-6-O-methyl-alpha-D-galact-4-enuronosyl groups at their non-reducing ends.</text>
        <dbReference type="EC" id="4.2.2.10"/>
    </reaction>
</comment>
<dbReference type="Gene3D" id="2.80.10.50">
    <property type="match status" value="3"/>
</dbReference>
<dbReference type="InterPro" id="IPR035992">
    <property type="entry name" value="Ricin_B-like_lectins"/>
</dbReference>
<dbReference type="InterPro" id="IPR011050">
    <property type="entry name" value="Pectin_lyase_fold/virulence"/>
</dbReference>
<evidence type="ECO:0000256" key="1">
    <source>
        <dbReference type="ARBA" id="ARBA00023157"/>
    </source>
</evidence>
<evidence type="ECO:0000256" key="5">
    <source>
        <dbReference type="ARBA" id="ARBA00037631"/>
    </source>
</evidence>
<evidence type="ECO:0000256" key="6">
    <source>
        <dbReference type="ARBA" id="ARBA00039082"/>
    </source>
</evidence>
<keyword evidence="7" id="KW-0624">Polysaccharide degradation</keyword>
<dbReference type="SMART" id="SM00458">
    <property type="entry name" value="RICIN"/>
    <property type="match status" value="1"/>
</dbReference>
<evidence type="ECO:0000259" key="10">
    <source>
        <dbReference type="SMART" id="SM00656"/>
    </source>
</evidence>
<evidence type="ECO:0000259" key="9">
    <source>
        <dbReference type="SMART" id="SM00458"/>
    </source>
</evidence>
<evidence type="ECO:0000256" key="4">
    <source>
        <dbReference type="ARBA" id="ARBA00036818"/>
    </source>
</evidence>
<dbReference type="EC" id="4.2.2.10" evidence="6"/>
<feature type="signal peptide" evidence="8">
    <location>
        <begin position="1"/>
        <end position="32"/>
    </location>
</feature>
<dbReference type="PROSITE" id="PS50231">
    <property type="entry name" value="RICIN_B_LECTIN"/>
    <property type="match status" value="1"/>
</dbReference>